<proteinExistence type="predicted"/>
<protein>
    <submittedName>
        <fullName evidence="2">GIY-YIG nuclease family protein</fullName>
    </submittedName>
</protein>
<comment type="caution">
    <text evidence="2">The sequence shown here is derived from an EMBL/GenBank/DDBJ whole genome shotgun (WGS) entry which is preliminary data.</text>
</comment>
<sequence>MTQGRSIRLFLVDGTPNGLLTAEIMNWTGHVLTGPRSRLSELVQRPECGRTGIYFLVGADPEGDLRPLVYIGESDDVATRLKQHNRPEDKGGKDFWERVCLITSKDQNLTKAHVKYLESLLIQKAGAVGRCKLANGTAHEYVGLPESDRADMAFFIEQVRTVLPVLGLDFLRSTTKISPSPGLERQAPTELEPNQSVSVSPRLKMEVKRQNIVAFAQEVEGEFVVLEGSLARGEWIDLKHNYRHLYKQLCDEGVLVDDGNGFKMFTRDYGFTSPSSAAAAVAGRAANGRVDWKVEATGQTYADWQDQQVNAAAAMPNESV</sequence>
<accession>A0A3S0WHL4</accession>
<organism evidence="2 3">
    <name type="scientific">Vreelandella populi</name>
    <dbReference type="NCBI Taxonomy" id="2498858"/>
    <lineage>
        <taxon>Bacteria</taxon>
        <taxon>Pseudomonadati</taxon>
        <taxon>Pseudomonadota</taxon>
        <taxon>Gammaproteobacteria</taxon>
        <taxon>Oceanospirillales</taxon>
        <taxon>Halomonadaceae</taxon>
        <taxon>Vreelandella</taxon>
    </lineage>
</organism>
<dbReference type="AlphaFoldDB" id="A0A3S0WHL4"/>
<dbReference type="CDD" id="cd10447">
    <property type="entry name" value="GIY-YIG_unchar_2"/>
    <property type="match status" value="1"/>
</dbReference>
<reference evidence="2 3" key="1">
    <citation type="submission" date="2018-12" db="EMBL/GenBank/DDBJ databases">
        <title>three novel Halomonas strain isolated from plants.</title>
        <authorList>
            <person name="Sun C."/>
        </authorList>
    </citation>
    <scope>NUCLEOTIDE SEQUENCE [LARGE SCALE GENOMIC DNA]</scope>
    <source>
        <strain evidence="2 3">RC</strain>
    </source>
</reference>
<gene>
    <name evidence="2" type="ORF">ELY37_17175</name>
</gene>
<dbReference type="Pfam" id="PF14267">
    <property type="entry name" value="DUF4357"/>
    <property type="match status" value="1"/>
</dbReference>
<dbReference type="EMBL" id="RZHD01000010">
    <property type="protein sequence ID" value="RUR43436.1"/>
    <property type="molecule type" value="Genomic_DNA"/>
</dbReference>
<evidence type="ECO:0000313" key="2">
    <source>
        <dbReference type="EMBL" id="RUR43436.1"/>
    </source>
</evidence>
<dbReference type="InterPro" id="IPR025579">
    <property type="entry name" value="DUF4357"/>
</dbReference>
<evidence type="ECO:0000259" key="1">
    <source>
        <dbReference type="Pfam" id="PF14267"/>
    </source>
</evidence>
<dbReference type="Proteomes" id="UP000286912">
    <property type="component" value="Unassembled WGS sequence"/>
</dbReference>
<keyword evidence="3" id="KW-1185">Reference proteome</keyword>
<dbReference type="RefSeq" id="WP_126982019.1">
    <property type="nucleotide sequence ID" value="NZ_RZHD01000010.1"/>
</dbReference>
<evidence type="ECO:0000313" key="3">
    <source>
        <dbReference type="Proteomes" id="UP000286912"/>
    </source>
</evidence>
<name>A0A3S0WHL4_9GAMM</name>
<dbReference type="OrthoDB" id="2656488at2"/>
<feature type="domain" description="DUF4357" evidence="1">
    <location>
        <begin position="247"/>
        <end position="300"/>
    </location>
</feature>